<dbReference type="InterPro" id="IPR018356">
    <property type="entry name" value="Tscrpt_reg_HTH_DeoR_CS"/>
</dbReference>
<dbReference type="PRINTS" id="PR00037">
    <property type="entry name" value="HTHLACR"/>
</dbReference>
<dbReference type="SMART" id="SM01134">
    <property type="entry name" value="DeoRC"/>
    <property type="match status" value="1"/>
</dbReference>
<dbReference type="AlphaFoldDB" id="A0A849A865"/>
<evidence type="ECO:0000313" key="6">
    <source>
        <dbReference type="Proteomes" id="UP000562984"/>
    </source>
</evidence>
<dbReference type="SUPFAM" id="SSF46785">
    <property type="entry name" value="Winged helix' DNA-binding domain"/>
    <property type="match status" value="1"/>
</dbReference>
<dbReference type="Pfam" id="PF00455">
    <property type="entry name" value="DeoRC"/>
    <property type="match status" value="1"/>
</dbReference>
<dbReference type="InterPro" id="IPR037171">
    <property type="entry name" value="NagB/RpiA_transferase-like"/>
</dbReference>
<dbReference type="RefSeq" id="WP_171200451.1">
    <property type="nucleotide sequence ID" value="NZ_JABEND010000008.1"/>
</dbReference>
<dbReference type="Gene3D" id="1.10.10.10">
    <property type="entry name" value="Winged helix-like DNA-binding domain superfamily/Winged helix DNA-binding domain"/>
    <property type="match status" value="1"/>
</dbReference>
<dbReference type="Gene3D" id="3.40.50.1360">
    <property type="match status" value="1"/>
</dbReference>
<keyword evidence="2" id="KW-0238">DNA-binding</keyword>
<dbReference type="PANTHER" id="PTHR30363:SF44">
    <property type="entry name" value="AGA OPERON TRANSCRIPTIONAL REPRESSOR-RELATED"/>
    <property type="match status" value="1"/>
</dbReference>
<keyword evidence="3" id="KW-0804">Transcription</keyword>
<dbReference type="PANTHER" id="PTHR30363">
    <property type="entry name" value="HTH-TYPE TRANSCRIPTIONAL REGULATOR SRLR-RELATED"/>
    <property type="match status" value="1"/>
</dbReference>
<dbReference type="SMART" id="SM00420">
    <property type="entry name" value="HTH_DEOR"/>
    <property type="match status" value="1"/>
</dbReference>
<comment type="caution">
    <text evidence="5">The sequence shown here is derived from an EMBL/GenBank/DDBJ whole genome shotgun (WGS) entry which is preliminary data.</text>
</comment>
<name>A0A849A865_9ACTN</name>
<evidence type="ECO:0000256" key="2">
    <source>
        <dbReference type="ARBA" id="ARBA00023125"/>
    </source>
</evidence>
<keyword evidence="6" id="KW-1185">Reference proteome</keyword>
<dbReference type="PROSITE" id="PS51000">
    <property type="entry name" value="HTH_DEOR_2"/>
    <property type="match status" value="1"/>
</dbReference>
<organism evidence="5 6">
    <name type="scientific">Nakamurella aerolata</name>
    <dbReference type="NCBI Taxonomy" id="1656892"/>
    <lineage>
        <taxon>Bacteria</taxon>
        <taxon>Bacillati</taxon>
        <taxon>Actinomycetota</taxon>
        <taxon>Actinomycetes</taxon>
        <taxon>Nakamurellales</taxon>
        <taxon>Nakamurellaceae</taxon>
        <taxon>Nakamurella</taxon>
    </lineage>
</organism>
<dbReference type="SUPFAM" id="SSF100950">
    <property type="entry name" value="NagB/RpiA/CoA transferase-like"/>
    <property type="match status" value="1"/>
</dbReference>
<reference evidence="5 6" key="1">
    <citation type="submission" date="2020-05" db="EMBL/GenBank/DDBJ databases">
        <title>Nakamurella sp. DB0629 isolated from air conditioner.</title>
        <authorList>
            <person name="Kim D.H."/>
            <person name="Kim D.-U."/>
        </authorList>
    </citation>
    <scope>NUCLEOTIDE SEQUENCE [LARGE SCALE GENOMIC DNA]</scope>
    <source>
        <strain evidence="5 6">DB0629</strain>
    </source>
</reference>
<evidence type="ECO:0000256" key="1">
    <source>
        <dbReference type="ARBA" id="ARBA00023015"/>
    </source>
</evidence>
<feature type="domain" description="HTH deoR-type" evidence="4">
    <location>
        <begin position="3"/>
        <end position="58"/>
    </location>
</feature>
<proteinExistence type="predicted"/>
<dbReference type="PROSITE" id="PS00894">
    <property type="entry name" value="HTH_DEOR_1"/>
    <property type="match status" value="1"/>
</dbReference>
<protein>
    <submittedName>
        <fullName evidence="5">DeoR/GlpR transcriptional regulator</fullName>
    </submittedName>
</protein>
<evidence type="ECO:0000256" key="3">
    <source>
        <dbReference type="ARBA" id="ARBA00023163"/>
    </source>
</evidence>
<dbReference type="InterPro" id="IPR001034">
    <property type="entry name" value="DeoR_HTH"/>
</dbReference>
<dbReference type="GO" id="GO:0003677">
    <property type="term" value="F:DNA binding"/>
    <property type="evidence" value="ECO:0007669"/>
    <property type="project" value="UniProtKB-KW"/>
</dbReference>
<evidence type="ECO:0000259" key="4">
    <source>
        <dbReference type="PROSITE" id="PS51000"/>
    </source>
</evidence>
<dbReference type="Pfam" id="PF08220">
    <property type="entry name" value="HTH_DeoR"/>
    <property type="match status" value="1"/>
</dbReference>
<dbReference type="InterPro" id="IPR050313">
    <property type="entry name" value="Carb_Metab_HTH_regulators"/>
</dbReference>
<evidence type="ECO:0000313" key="5">
    <source>
        <dbReference type="EMBL" id="NNG36749.1"/>
    </source>
</evidence>
<accession>A0A849A865</accession>
<dbReference type="InterPro" id="IPR014036">
    <property type="entry name" value="DeoR-like_C"/>
</dbReference>
<sequence>MLAAVRQARIIDEVRRTGGVRVADLTELLGVSDMTVRRDLDALDRKGLLTKVHGGATALDTASAIEPSFETKRARERPEKQAIAAHAAKLIRPGMAIAISAGTTTWALAPHLAAIGNLTVVTNSLKVAEALYDASRPDLTVVLTGGLRTPSDGLVGPVAVQAIRSLHVDLLVMGVHGIDIRAGLTTPNLLEAETNRAMVDSAKRVAVVADHTKWGVVGLSHIAPLSVVDTLLIDENLPDEATEALAKHVGEIVAVHDPEKAHRVSAESS</sequence>
<gene>
    <name evidence="5" type="ORF">HKD39_13715</name>
</gene>
<dbReference type="EMBL" id="JABEND010000008">
    <property type="protein sequence ID" value="NNG36749.1"/>
    <property type="molecule type" value="Genomic_DNA"/>
</dbReference>
<dbReference type="InterPro" id="IPR036388">
    <property type="entry name" value="WH-like_DNA-bd_sf"/>
</dbReference>
<keyword evidence="1" id="KW-0805">Transcription regulation</keyword>
<dbReference type="GO" id="GO:0003700">
    <property type="term" value="F:DNA-binding transcription factor activity"/>
    <property type="evidence" value="ECO:0007669"/>
    <property type="project" value="InterPro"/>
</dbReference>
<dbReference type="Proteomes" id="UP000562984">
    <property type="component" value="Unassembled WGS sequence"/>
</dbReference>
<dbReference type="InterPro" id="IPR036390">
    <property type="entry name" value="WH_DNA-bd_sf"/>
</dbReference>